<dbReference type="OrthoDB" id="2213137at2759"/>
<feature type="domain" description="Major facilitator superfamily (MFS) profile" evidence="4">
    <location>
        <begin position="54"/>
        <end position="436"/>
    </location>
</feature>
<evidence type="ECO:0000256" key="1">
    <source>
        <dbReference type="ARBA" id="ARBA00004141"/>
    </source>
</evidence>
<dbReference type="PROSITE" id="PS50850">
    <property type="entry name" value="MFS"/>
    <property type="match status" value="1"/>
</dbReference>
<keyword evidence="6" id="KW-1185">Reference proteome</keyword>
<evidence type="ECO:0000256" key="3">
    <source>
        <dbReference type="SAM" id="Phobius"/>
    </source>
</evidence>
<dbReference type="SUPFAM" id="SSF103473">
    <property type="entry name" value="MFS general substrate transporter"/>
    <property type="match status" value="1"/>
</dbReference>
<dbReference type="InterPro" id="IPR020846">
    <property type="entry name" value="MFS_dom"/>
</dbReference>
<sequence length="440" mass="46783">MTAASDLDTSKHYLAAVTAAERDSDFNMISHEVQDPAPKENESTTARIDGGFDAWMVVAAGFIAHFVIFGLVYSFGVFFAYYTKEGLGSSSSVAFIGSTGTVFIPGLGILSGRLAQQYGFRRLILIGSLLLSLGIFAASFVPDSLPLLICTQGALFGIGASLVYFPALSLPSQWFSKHRGLATGLAASGAGLGGMVFSLAVDRLITAVGIHWTLRVSAIVSCVLLLAATPFFKTRIATTKSKIDYSVVKDPRFMCLLLSCFLSNFAMFVCVDFLAVYAQEVAGLSLSNGATLLAVYNTCSTVGRIFTGLAADRWLGPTNALVISSWITATSNFAWLRCTDLPSLCVFAGVTGFFGGAFWGLLPVVVAELFGADGKMVSIVGVLYTLLAGGNFGSPPLTGWIKEHWGLWWMVVYAGCLACLSGVAATSARFLHSRELLKKV</sequence>
<dbReference type="Pfam" id="PF07690">
    <property type="entry name" value="MFS_1"/>
    <property type="match status" value="1"/>
</dbReference>
<feature type="transmembrane region" description="Helical" evidence="3">
    <location>
        <begin position="146"/>
        <end position="168"/>
    </location>
</feature>
<dbReference type="Proteomes" id="UP000320333">
    <property type="component" value="Unassembled WGS sequence"/>
</dbReference>
<dbReference type="PANTHER" id="PTHR11360">
    <property type="entry name" value="MONOCARBOXYLATE TRANSPORTER"/>
    <property type="match status" value="1"/>
</dbReference>
<feature type="transmembrane region" description="Helical" evidence="3">
    <location>
        <begin position="180"/>
        <end position="200"/>
    </location>
</feature>
<feature type="transmembrane region" description="Helical" evidence="3">
    <location>
        <begin position="54"/>
        <end position="81"/>
    </location>
</feature>
<feature type="transmembrane region" description="Helical" evidence="3">
    <location>
        <begin position="253"/>
        <end position="278"/>
    </location>
</feature>
<feature type="transmembrane region" description="Helical" evidence="3">
    <location>
        <begin position="212"/>
        <end position="232"/>
    </location>
</feature>
<evidence type="ECO:0000313" key="6">
    <source>
        <dbReference type="Proteomes" id="UP000320333"/>
    </source>
</evidence>
<feature type="transmembrane region" description="Helical" evidence="3">
    <location>
        <begin position="341"/>
        <end position="364"/>
    </location>
</feature>
<dbReference type="GO" id="GO:0022857">
    <property type="term" value="F:transmembrane transporter activity"/>
    <property type="evidence" value="ECO:0007669"/>
    <property type="project" value="InterPro"/>
</dbReference>
<dbReference type="InterPro" id="IPR036259">
    <property type="entry name" value="MFS_trans_sf"/>
</dbReference>
<evidence type="ECO:0000259" key="4">
    <source>
        <dbReference type="PROSITE" id="PS50850"/>
    </source>
</evidence>
<reference evidence="5 6" key="1">
    <citation type="journal article" date="2019" name="Sci. Rep.">
        <title>Comparative genomics of chytrid fungi reveal insights into the obligate biotrophic and pathogenic lifestyle of Synchytrium endobioticum.</title>
        <authorList>
            <person name="van de Vossenberg B.T.L.H."/>
            <person name="Warris S."/>
            <person name="Nguyen H.D.T."/>
            <person name="van Gent-Pelzer M.P.E."/>
            <person name="Joly D.L."/>
            <person name="van de Geest H.C."/>
            <person name="Bonants P.J.M."/>
            <person name="Smith D.S."/>
            <person name="Levesque C.A."/>
            <person name="van der Lee T.A.J."/>
        </authorList>
    </citation>
    <scope>NUCLEOTIDE SEQUENCE [LARGE SCALE GENOMIC DNA]</scope>
    <source>
        <strain evidence="5 6">CBS 675.73</strain>
    </source>
</reference>
<dbReference type="Gene3D" id="1.20.1250.20">
    <property type="entry name" value="MFS general substrate transporter like domains"/>
    <property type="match status" value="2"/>
</dbReference>
<dbReference type="InterPro" id="IPR011701">
    <property type="entry name" value="MFS"/>
</dbReference>
<name>A0A507FDE6_9FUNG</name>
<comment type="similarity">
    <text evidence="2">Belongs to the major facilitator superfamily. Monocarboxylate porter (TC 2.A.1.13) family.</text>
</comment>
<gene>
    <name evidence="5" type="ORF">CcCBS67573_g05425</name>
</gene>
<accession>A0A507FDE6</accession>
<dbReference type="InterPro" id="IPR050327">
    <property type="entry name" value="Proton-linked_MCT"/>
</dbReference>
<dbReference type="PANTHER" id="PTHR11360:SF284">
    <property type="entry name" value="EG:103B4.3 PROTEIN-RELATED"/>
    <property type="match status" value="1"/>
</dbReference>
<keyword evidence="3" id="KW-1133">Transmembrane helix</keyword>
<dbReference type="STRING" id="246404.A0A507FDE6"/>
<dbReference type="GO" id="GO:0016020">
    <property type="term" value="C:membrane"/>
    <property type="evidence" value="ECO:0007669"/>
    <property type="project" value="UniProtKB-SubCell"/>
</dbReference>
<keyword evidence="3" id="KW-0472">Membrane</keyword>
<dbReference type="AlphaFoldDB" id="A0A507FDE6"/>
<proteinExistence type="inferred from homology"/>
<comment type="subcellular location">
    <subcellularLocation>
        <location evidence="1">Membrane</location>
        <topology evidence="1">Multi-pass membrane protein</topology>
    </subcellularLocation>
</comment>
<dbReference type="EMBL" id="QEAP01000195">
    <property type="protein sequence ID" value="TPX73298.1"/>
    <property type="molecule type" value="Genomic_DNA"/>
</dbReference>
<protein>
    <recommendedName>
        <fullName evidence="4">Major facilitator superfamily (MFS) profile domain-containing protein</fullName>
    </recommendedName>
</protein>
<feature type="transmembrane region" description="Helical" evidence="3">
    <location>
        <begin position="376"/>
        <end position="394"/>
    </location>
</feature>
<evidence type="ECO:0000313" key="5">
    <source>
        <dbReference type="EMBL" id="TPX73298.1"/>
    </source>
</evidence>
<keyword evidence="3" id="KW-0812">Transmembrane</keyword>
<organism evidence="5 6">
    <name type="scientific">Chytriomyces confervae</name>
    <dbReference type="NCBI Taxonomy" id="246404"/>
    <lineage>
        <taxon>Eukaryota</taxon>
        <taxon>Fungi</taxon>
        <taxon>Fungi incertae sedis</taxon>
        <taxon>Chytridiomycota</taxon>
        <taxon>Chytridiomycota incertae sedis</taxon>
        <taxon>Chytridiomycetes</taxon>
        <taxon>Chytridiales</taxon>
        <taxon>Chytriomycetaceae</taxon>
        <taxon>Chytriomyces</taxon>
    </lineage>
</organism>
<comment type="caution">
    <text evidence="5">The sequence shown here is derived from an EMBL/GenBank/DDBJ whole genome shotgun (WGS) entry which is preliminary data.</text>
</comment>
<evidence type="ECO:0000256" key="2">
    <source>
        <dbReference type="ARBA" id="ARBA00006727"/>
    </source>
</evidence>
<feature type="transmembrane region" description="Helical" evidence="3">
    <location>
        <begin position="123"/>
        <end position="140"/>
    </location>
</feature>
<feature type="transmembrane region" description="Helical" evidence="3">
    <location>
        <begin position="93"/>
        <end position="111"/>
    </location>
</feature>
<feature type="transmembrane region" description="Helical" evidence="3">
    <location>
        <begin position="406"/>
        <end position="431"/>
    </location>
</feature>